<evidence type="ECO:0000313" key="11">
    <source>
        <dbReference type="EMBL" id="PZD80383.1"/>
    </source>
</evidence>
<dbReference type="Pfam" id="PF00072">
    <property type="entry name" value="Response_reg"/>
    <property type="match status" value="1"/>
</dbReference>
<dbReference type="SMART" id="SM00448">
    <property type="entry name" value="REC"/>
    <property type="match status" value="1"/>
</dbReference>
<evidence type="ECO:0000259" key="10">
    <source>
        <dbReference type="PROSITE" id="PS50110"/>
    </source>
</evidence>
<dbReference type="CDD" id="cd17550">
    <property type="entry name" value="REC_NtrX-like"/>
    <property type="match status" value="1"/>
</dbReference>
<sequence length="468" mass="51966">MEDARLNILVVDDEPDICATLAEILEDEGYGVHTAGSAEAAEVLLREQMVDLVLLDIWMPGEDGVSLLRRWAETGLAQPVVMMSGHATIETAVQATKLGAYDFIEKPLSLDKTLLTVTHALESSRLQRENRDLRAQAGWVERPSGDSPAIRQFREQLQRVAAVDSWALLLGEPGSGKEVAARYLHRRSRRAQGPFVDLRAAAIARPNVAVELFGSEEHGKLTRGRLEVAHGGTLFIDEIADMDLETQARLFSALQERRIIRVGGTTPVPVDVRVIAGSAQDLAHAVQSGQFRSDLYYRLSALPLKVPPLSARSVDIPVLIEEFVRFYGARDGLAPRRFAPETLEVLRHYPWPGNIRELQNLVERLLILAEGPEISAEEVEGALGLDNRLVLANSNFDGEDFGGTLKRARERFERAFLEYHLARNEWNIARTAEVVGLERTHLYRKLKNLSIALKGERRAGEDGDEGEG</sequence>
<dbReference type="SUPFAM" id="SSF52172">
    <property type="entry name" value="CheY-like"/>
    <property type="match status" value="1"/>
</dbReference>
<dbReference type="Gene3D" id="3.40.50.2300">
    <property type="match status" value="1"/>
</dbReference>
<dbReference type="InterPro" id="IPR002197">
    <property type="entry name" value="HTH_Fis"/>
</dbReference>
<dbReference type="GeneID" id="65279425"/>
<feature type="modified residue" description="4-aspartylphosphate" evidence="8">
    <location>
        <position position="56"/>
    </location>
</feature>
<evidence type="ECO:0000259" key="9">
    <source>
        <dbReference type="PROSITE" id="PS50045"/>
    </source>
</evidence>
<dbReference type="Gene3D" id="3.40.50.300">
    <property type="entry name" value="P-loop containing nucleotide triphosphate hydrolases"/>
    <property type="match status" value="1"/>
</dbReference>
<dbReference type="PANTHER" id="PTHR32071:SF17">
    <property type="entry name" value="TRANSCRIPTIONAL REGULATOR (NTRC FAMILY)"/>
    <property type="match status" value="1"/>
</dbReference>
<protein>
    <submittedName>
        <fullName evidence="11">Sigma-54-dependent Fis family transcriptional regulator</fullName>
    </submittedName>
</protein>
<dbReference type="InterPro" id="IPR058031">
    <property type="entry name" value="AAA_lid_NorR"/>
</dbReference>
<dbReference type="InterPro" id="IPR001789">
    <property type="entry name" value="Sig_transdc_resp-reg_receiver"/>
</dbReference>
<comment type="caution">
    <text evidence="11">The sequence shown here is derived from an EMBL/GenBank/DDBJ whole genome shotgun (WGS) entry which is preliminary data.</text>
</comment>
<keyword evidence="6" id="KW-0238">DNA-binding</keyword>
<dbReference type="InterPro" id="IPR027417">
    <property type="entry name" value="P-loop_NTPase"/>
</dbReference>
<dbReference type="CDD" id="cd00009">
    <property type="entry name" value="AAA"/>
    <property type="match status" value="1"/>
</dbReference>
<dbReference type="FunFam" id="3.40.50.300:FF:000006">
    <property type="entry name" value="DNA-binding transcriptional regulator NtrC"/>
    <property type="match status" value="1"/>
</dbReference>
<evidence type="ECO:0000256" key="1">
    <source>
        <dbReference type="ARBA" id="ARBA00022553"/>
    </source>
</evidence>
<dbReference type="SUPFAM" id="SSF52540">
    <property type="entry name" value="P-loop containing nucleoside triphosphate hydrolases"/>
    <property type="match status" value="1"/>
</dbReference>
<accession>A0A2W1K1L6</accession>
<dbReference type="InterPro" id="IPR025943">
    <property type="entry name" value="Sigma_54_int_dom_ATP-bd_2"/>
</dbReference>
<organism evidence="11 12">
    <name type="scientific">Acidithiobacillus ferrooxidans</name>
    <name type="common">Thiobacillus ferrooxidans</name>
    <dbReference type="NCBI Taxonomy" id="920"/>
    <lineage>
        <taxon>Bacteria</taxon>
        <taxon>Pseudomonadati</taxon>
        <taxon>Pseudomonadota</taxon>
        <taxon>Acidithiobacillia</taxon>
        <taxon>Acidithiobacillales</taxon>
        <taxon>Acidithiobacillaceae</taxon>
        <taxon>Acidithiobacillus</taxon>
    </lineage>
</organism>
<keyword evidence="4" id="KW-0902">Two-component regulatory system</keyword>
<dbReference type="Pfam" id="PF02954">
    <property type="entry name" value="HTH_8"/>
    <property type="match status" value="1"/>
</dbReference>
<dbReference type="PROSITE" id="PS00676">
    <property type="entry name" value="SIGMA54_INTERACT_2"/>
    <property type="match status" value="1"/>
</dbReference>
<dbReference type="RefSeq" id="WP_009566311.1">
    <property type="nucleotide sequence ID" value="NZ_AP025160.1"/>
</dbReference>
<dbReference type="InterPro" id="IPR009057">
    <property type="entry name" value="Homeodomain-like_sf"/>
</dbReference>
<dbReference type="FunFam" id="3.40.50.2300:FF:000018">
    <property type="entry name" value="DNA-binding transcriptional regulator NtrC"/>
    <property type="match status" value="1"/>
</dbReference>
<dbReference type="Gene3D" id="1.10.8.60">
    <property type="match status" value="1"/>
</dbReference>
<keyword evidence="2" id="KW-0547">Nucleotide-binding</keyword>
<keyword evidence="3" id="KW-0067">ATP-binding</keyword>
<reference evidence="11 12" key="1">
    <citation type="submission" date="2018-06" db="EMBL/GenBank/DDBJ databases">
        <title>Draft sequence of Acidithiobacillus ferrooxidans CCM 4253.</title>
        <authorList>
            <person name="Moya-Beltran A."/>
            <person name="Castro M."/>
            <person name="Covarrubias P.C."/>
            <person name="Issotta F."/>
            <person name="Janiczek O."/>
            <person name="Mandl M."/>
            <person name="Kucera J."/>
            <person name="Quatrini R."/>
        </authorList>
    </citation>
    <scope>NUCLEOTIDE SEQUENCE [LARGE SCALE GENOMIC DNA]</scope>
    <source>
        <strain evidence="11 12">CCM 4253</strain>
    </source>
</reference>
<evidence type="ECO:0000256" key="4">
    <source>
        <dbReference type="ARBA" id="ARBA00023012"/>
    </source>
</evidence>
<dbReference type="EMBL" id="QKQP01000006">
    <property type="protein sequence ID" value="PZD80383.1"/>
    <property type="molecule type" value="Genomic_DNA"/>
</dbReference>
<evidence type="ECO:0000256" key="2">
    <source>
        <dbReference type="ARBA" id="ARBA00022741"/>
    </source>
</evidence>
<dbReference type="Proteomes" id="UP000248886">
    <property type="component" value="Unassembled WGS sequence"/>
</dbReference>
<name>A0A2W1K1L6_ACIFR</name>
<dbReference type="PRINTS" id="PR00819">
    <property type="entry name" value="CBXCFQXSUPER"/>
</dbReference>
<dbReference type="GO" id="GO:0000160">
    <property type="term" value="P:phosphorelay signal transduction system"/>
    <property type="evidence" value="ECO:0007669"/>
    <property type="project" value="UniProtKB-KW"/>
</dbReference>
<dbReference type="Pfam" id="PF25601">
    <property type="entry name" value="AAA_lid_14"/>
    <property type="match status" value="1"/>
</dbReference>
<evidence type="ECO:0000256" key="8">
    <source>
        <dbReference type="PROSITE-ProRule" id="PRU00169"/>
    </source>
</evidence>
<keyword evidence="5" id="KW-0805">Transcription regulation</keyword>
<dbReference type="PROSITE" id="PS50045">
    <property type="entry name" value="SIGMA54_INTERACT_4"/>
    <property type="match status" value="1"/>
</dbReference>
<dbReference type="PANTHER" id="PTHR32071">
    <property type="entry name" value="TRANSCRIPTIONAL REGULATORY PROTEIN"/>
    <property type="match status" value="1"/>
</dbReference>
<dbReference type="Pfam" id="PF00158">
    <property type="entry name" value="Sigma54_activat"/>
    <property type="match status" value="1"/>
</dbReference>
<dbReference type="PROSITE" id="PS00688">
    <property type="entry name" value="SIGMA54_INTERACT_3"/>
    <property type="match status" value="1"/>
</dbReference>
<evidence type="ECO:0000256" key="7">
    <source>
        <dbReference type="ARBA" id="ARBA00023163"/>
    </source>
</evidence>
<evidence type="ECO:0000313" key="12">
    <source>
        <dbReference type="Proteomes" id="UP000248886"/>
    </source>
</evidence>
<keyword evidence="7" id="KW-0804">Transcription</keyword>
<dbReference type="GO" id="GO:0005524">
    <property type="term" value="F:ATP binding"/>
    <property type="evidence" value="ECO:0007669"/>
    <property type="project" value="UniProtKB-KW"/>
</dbReference>
<dbReference type="GO" id="GO:0043565">
    <property type="term" value="F:sequence-specific DNA binding"/>
    <property type="evidence" value="ECO:0007669"/>
    <property type="project" value="InterPro"/>
</dbReference>
<proteinExistence type="predicted"/>
<dbReference type="OrthoDB" id="5728154at2"/>
<evidence type="ECO:0000256" key="6">
    <source>
        <dbReference type="ARBA" id="ARBA00023125"/>
    </source>
</evidence>
<dbReference type="InterPro" id="IPR000641">
    <property type="entry name" value="CbxX/CfxQ"/>
</dbReference>
<feature type="domain" description="Sigma-54 factor interaction" evidence="9">
    <location>
        <begin position="143"/>
        <end position="367"/>
    </location>
</feature>
<dbReference type="GO" id="GO:0006355">
    <property type="term" value="P:regulation of DNA-templated transcription"/>
    <property type="evidence" value="ECO:0007669"/>
    <property type="project" value="InterPro"/>
</dbReference>
<evidence type="ECO:0000256" key="3">
    <source>
        <dbReference type="ARBA" id="ARBA00022840"/>
    </source>
</evidence>
<dbReference type="AlphaFoldDB" id="A0A2W1K1L6"/>
<dbReference type="SUPFAM" id="SSF46689">
    <property type="entry name" value="Homeodomain-like"/>
    <property type="match status" value="1"/>
</dbReference>
<dbReference type="PROSITE" id="PS50110">
    <property type="entry name" value="RESPONSE_REGULATORY"/>
    <property type="match status" value="1"/>
</dbReference>
<dbReference type="Gene3D" id="1.10.10.60">
    <property type="entry name" value="Homeodomain-like"/>
    <property type="match status" value="1"/>
</dbReference>
<evidence type="ECO:0000256" key="5">
    <source>
        <dbReference type="ARBA" id="ARBA00023015"/>
    </source>
</evidence>
<feature type="domain" description="Response regulatory" evidence="10">
    <location>
        <begin position="7"/>
        <end position="121"/>
    </location>
</feature>
<dbReference type="InterPro" id="IPR011006">
    <property type="entry name" value="CheY-like_superfamily"/>
</dbReference>
<dbReference type="InterPro" id="IPR002078">
    <property type="entry name" value="Sigma_54_int"/>
</dbReference>
<dbReference type="InterPro" id="IPR025944">
    <property type="entry name" value="Sigma_54_int_dom_CS"/>
</dbReference>
<dbReference type="OMA" id="PTNSRVM"/>
<gene>
    <name evidence="11" type="ORF">DN052_12855</name>
</gene>
<keyword evidence="1 8" id="KW-0597">Phosphoprotein</keyword>